<organism evidence="1 2">
    <name type="scientific">Araneus ventricosus</name>
    <name type="common">Orbweaver spider</name>
    <name type="synonym">Epeira ventricosa</name>
    <dbReference type="NCBI Taxonomy" id="182803"/>
    <lineage>
        <taxon>Eukaryota</taxon>
        <taxon>Metazoa</taxon>
        <taxon>Ecdysozoa</taxon>
        <taxon>Arthropoda</taxon>
        <taxon>Chelicerata</taxon>
        <taxon>Arachnida</taxon>
        <taxon>Araneae</taxon>
        <taxon>Araneomorphae</taxon>
        <taxon>Entelegynae</taxon>
        <taxon>Araneoidea</taxon>
        <taxon>Araneidae</taxon>
        <taxon>Araneus</taxon>
    </lineage>
</organism>
<proteinExistence type="predicted"/>
<comment type="caution">
    <text evidence="1">The sequence shown here is derived from an EMBL/GenBank/DDBJ whole genome shotgun (WGS) entry which is preliminary data.</text>
</comment>
<dbReference type="AlphaFoldDB" id="A0A4Y2CMR6"/>
<dbReference type="OrthoDB" id="25402at2759"/>
<reference evidence="1 2" key="1">
    <citation type="journal article" date="2019" name="Sci. Rep.">
        <title>Orb-weaving spider Araneus ventricosus genome elucidates the spidroin gene catalogue.</title>
        <authorList>
            <person name="Kono N."/>
            <person name="Nakamura H."/>
            <person name="Ohtoshi R."/>
            <person name="Moran D.A.P."/>
            <person name="Shinohara A."/>
            <person name="Yoshida Y."/>
            <person name="Fujiwara M."/>
            <person name="Mori M."/>
            <person name="Tomita M."/>
            <person name="Arakawa K."/>
        </authorList>
    </citation>
    <scope>NUCLEOTIDE SEQUENCE [LARGE SCALE GENOMIC DNA]</scope>
</reference>
<evidence type="ECO:0000313" key="1">
    <source>
        <dbReference type="EMBL" id="GBM05711.1"/>
    </source>
</evidence>
<evidence type="ECO:0000313" key="2">
    <source>
        <dbReference type="Proteomes" id="UP000499080"/>
    </source>
</evidence>
<sequence>MTFTATQEWAYFLFTHESRFSTQCDCRQNFMLRVRCSRYHPSNTREIGHFGGANGIFLSKGIILGGSTTLYTLISVLCDPITTRCSTIFIQHLFDVERHSERT</sequence>
<name>A0A4Y2CMR6_ARAVE</name>
<accession>A0A4Y2CMR6</accession>
<dbReference type="Proteomes" id="UP000499080">
    <property type="component" value="Unassembled WGS sequence"/>
</dbReference>
<keyword evidence="2" id="KW-1185">Reference proteome</keyword>
<dbReference type="EMBL" id="BGPR01000217">
    <property type="protein sequence ID" value="GBM05711.1"/>
    <property type="molecule type" value="Genomic_DNA"/>
</dbReference>
<protein>
    <submittedName>
        <fullName evidence="1">Uncharacterized protein</fullName>
    </submittedName>
</protein>
<gene>
    <name evidence="1" type="ORF">AVEN_175555_1</name>
</gene>